<evidence type="ECO:0000256" key="1">
    <source>
        <dbReference type="SAM" id="MobiDB-lite"/>
    </source>
</evidence>
<name>A0A951P7R2_9CYAN</name>
<organism evidence="2 3">
    <name type="scientific">Pegethrix bostrychoides GSE-TBD4-15B</name>
    <dbReference type="NCBI Taxonomy" id="2839662"/>
    <lineage>
        <taxon>Bacteria</taxon>
        <taxon>Bacillati</taxon>
        <taxon>Cyanobacteriota</taxon>
        <taxon>Cyanophyceae</taxon>
        <taxon>Oculatellales</taxon>
        <taxon>Oculatellaceae</taxon>
        <taxon>Pegethrix</taxon>
    </lineage>
</organism>
<evidence type="ECO:0000313" key="2">
    <source>
        <dbReference type="EMBL" id="MBW4464573.1"/>
    </source>
</evidence>
<dbReference type="Pfam" id="PF14559">
    <property type="entry name" value="TPR_19"/>
    <property type="match status" value="1"/>
</dbReference>
<reference evidence="2" key="1">
    <citation type="submission" date="2021-05" db="EMBL/GenBank/DDBJ databases">
        <authorList>
            <person name="Pietrasiak N."/>
            <person name="Ward R."/>
            <person name="Stajich J.E."/>
            <person name="Kurbessoian T."/>
        </authorList>
    </citation>
    <scope>NUCLEOTIDE SEQUENCE</scope>
    <source>
        <strain evidence="2">GSE-TBD4-15B</strain>
    </source>
</reference>
<reference evidence="2" key="2">
    <citation type="journal article" date="2022" name="Microbiol. Resour. Announc.">
        <title>Metagenome Sequencing to Explore Phylogenomics of Terrestrial Cyanobacteria.</title>
        <authorList>
            <person name="Ward R.D."/>
            <person name="Stajich J.E."/>
            <person name="Johansen J.R."/>
            <person name="Huntemann M."/>
            <person name="Clum A."/>
            <person name="Foster B."/>
            <person name="Foster B."/>
            <person name="Roux S."/>
            <person name="Palaniappan K."/>
            <person name="Varghese N."/>
            <person name="Mukherjee S."/>
            <person name="Reddy T.B.K."/>
            <person name="Daum C."/>
            <person name="Copeland A."/>
            <person name="Chen I.A."/>
            <person name="Ivanova N.N."/>
            <person name="Kyrpides N.C."/>
            <person name="Shapiro N."/>
            <person name="Eloe-Fadrosh E.A."/>
            <person name="Pietrasiak N."/>
        </authorList>
    </citation>
    <scope>NUCLEOTIDE SEQUENCE</scope>
    <source>
        <strain evidence="2">GSE-TBD4-15B</strain>
    </source>
</reference>
<proteinExistence type="predicted"/>
<dbReference type="AlphaFoldDB" id="A0A951P7R2"/>
<dbReference type="InterPro" id="IPR011990">
    <property type="entry name" value="TPR-like_helical_dom_sf"/>
</dbReference>
<accession>A0A951P7R2</accession>
<protein>
    <submittedName>
        <fullName evidence="2">Tetratricopeptide repeat protein</fullName>
    </submittedName>
</protein>
<feature type="region of interest" description="Disordered" evidence="1">
    <location>
        <begin position="89"/>
        <end position="109"/>
    </location>
</feature>
<dbReference type="SUPFAM" id="SSF48452">
    <property type="entry name" value="TPR-like"/>
    <property type="match status" value="1"/>
</dbReference>
<dbReference type="Gene3D" id="1.25.40.10">
    <property type="entry name" value="Tetratricopeptide repeat domain"/>
    <property type="match status" value="1"/>
</dbReference>
<dbReference type="Proteomes" id="UP000707356">
    <property type="component" value="Unassembled WGS sequence"/>
</dbReference>
<evidence type="ECO:0000313" key="3">
    <source>
        <dbReference type="Proteomes" id="UP000707356"/>
    </source>
</evidence>
<dbReference type="InterPro" id="IPR018247">
    <property type="entry name" value="EF_Hand_1_Ca_BS"/>
</dbReference>
<dbReference type="EMBL" id="JAHHHV010000016">
    <property type="protein sequence ID" value="MBW4464573.1"/>
    <property type="molecule type" value="Genomic_DNA"/>
</dbReference>
<gene>
    <name evidence="2" type="ORF">KME07_03910</name>
</gene>
<sequence>MLDQLAAAFERQDYKAAASLLKQLQQQSPDSPWVTFYLGRLREGTGKLEAAELIYRSLLQATANSKVAAQARLGIQRLAALKTALKTAQPTGAESGVNPGASVTTGAAQHSTDEPGLLVLKAIEPEYRQQSAQRFGQIMGLEAYSARMILPGRGWRLYRVGTVTDLAQVSQKLTQAEIPAFWQPLSAINTIRVFRVRYIETASPQVKIICENEAGQTGGLSLHWSEVSARVEGRLPIFEQVVDLNARNQLTRRETTQDYAQVIDLHLPQRSCMLRFGDWNYQFDQGVLLDASQDGQLSVTELSNRIRWNKLVYFLDQQLSTVPVWTEFSQFAETALDLLPLIELESKIDLLRKAPSYWDQAFQLYSGLIFRQSLK</sequence>
<dbReference type="PROSITE" id="PS00018">
    <property type="entry name" value="EF_HAND_1"/>
    <property type="match status" value="1"/>
</dbReference>
<comment type="caution">
    <text evidence="2">The sequence shown here is derived from an EMBL/GenBank/DDBJ whole genome shotgun (WGS) entry which is preliminary data.</text>
</comment>